<name>A0A182Q2X5_9DIPT</name>
<dbReference type="VEuPathDB" id="VectorBase:AFAF002027"/>
<protein>
    <submittedName>
        <fullName evidence="3">Uncharacterized protein</fullName>
    </submittedName>
</protein>
<evidence type="ECO:0000256" key="1">
    <source>
        <dbReference type="SAM" id="MobiDB-lite"/>
    </source>
</evidence>
<feature type="region of interest" description="Disordered" evidence="1">
    <location>
        <begin position="1"/>
        <end position="33"/>
    </location>
</feature>
<dbReference type="EMBL" id="AXCN02001041">
    <property type="status" value="NOT_ANNOTATED_CDS"/>
    <property type="molecule type" value="Genomic_DNA"/>
</dbReference>
<proteinExistence type="predicted"/>
<keyword evidence="2" id="KW-1133">Transmembrane helix</keyword>
<keyword evidence="4" id="KW-1185">Reference proteome</keyword>
<organism evidence="3 4">
    <name type="scientific">Anopheles farauti</name>
    <dbReference type="NCBI Taxonomy" id="69004"/>
    <lineage>
        <taxon>Eukaryota</taxon>
        <taxon>Metazoa</taxon>
        <taxon>Ecdysozoa</taxon>
        <taxon>Arthropoda</taxon>
        <taxon>Hexapoda</taxon>
        <taxon>Insecta</taxon>
        <taxon>Pterygota</taxon>
        <taxon>Neoptera</taxon>
        <taxon>Endopterygota</taxon>
        <taxon>Diptera</taxon>
        <taxon>Nematocera</taxon>
        <taxon>Culicoidea</taxon>
        <taxon>Culicidae</taxon>
        <taxon>Anophelinae</taxon>
        <taxon>Anopheles</taxon>
    </lineage>
</organism>
<accession>A0A182Q2X5</accession>
<evidence type="ECO:0000313" key="4">
    <source>
        <dbReference type="Proteomes" id="UP000075886"/>
    </source>
</evidence>
<sequence>MAATSEVTSCGPGRPPPPPSGGGGGRNAPGRRGSVCRSRWMQLGTVWVTLLLALMTVGHLGSVHGEKTKTCKSSGFREELEALECPSGVSSSALTRGTSTSMDYAMSLLEVSIQTNAETSPQPVGKTGRVCKR</sequence>
<feature type="transmembrane region" description="Helical" evidence="2">
    <location>
        <begin position="40"/>
        <end position="61"/>
    </location>
</feature>
<keyword evidence="2" id="KW-0472">Membrane</keyword>
<keyword evidence="2" id="KW-0812">Transmembrane</keyword>
<reference evidence="4" key="1">
    <citation type="submission" date="2014-01" db="EMBL/GenBank/DDBJ databases">
        <title>The Genome Sequence of Anopheles farauti FAR1 (V2).</title>
        <authorList>
            <consortium name="The Broad Institute Genomics Platform"/>
            <person name="Neafsey D.E."/>
            <person name="Besansky N."/>
            <person name="Howell P."/>
            <person name="Walton C."/>
            <person name="Young S.K."/>
            <person name="Zeng Q."/>
            <person name="Gargeya S."/>
            <person name="Fitzgerald M."/>
            <person name="Haas B."/>
            <person name="Abouelleil A."/>
            <person name="Allen A.W."/>
            <person name="Alvarado L."/>
            <person name="Arachchi H.M."/>
            <person name="Berlin A.M."/>
            <person name="Chapman S.B."/>
            <person name="Gainer-Dewar J."/>
            <person name="Goldberg J."/>
            <person name="Griggs A."/>
            <person name="Gujja S."/>
            <person name="Hansen M."/>
            <person name="Howarth C."/>
            <person name="Imamovic A."/>
            <person name="Ireland A."/>
            <person name="Larimer J."/>
            <person name="McCowan C."/>
            <person name="Murphy C."/>
            <person name="Pearson M."/>
            <person name="Poon T.W."/>
            <person name="Priest M."/>
            <person name="Roberts A."/>
            <person name="Saif S."/>
            <person name="Shea T."/>
            <person name="Sisk P."/>
            <person name="Sykes S."/>
            <person name="Wortman J."/>
            <person name="Nusbaum C."/>
            <person name="Birren B."/>
        </authorList>
    </citation>
    <scope>NUCLEOTIDE SEQUENCE [LARGE SCALE GENOMIC DNA]</scope>
    <source>
        <strain evidence="4">FAR1</strain>
    </source>
</reference>
<reference evidence="3" key="2">
    <citation type="submission" date="2020-05" db="UniProtKB">
        <authorList>
            <consortium name="EnsemblMetazoa"/>
        </authorList>
    </citation>
    <scope>IDENTIFICATION</scope>
    <source>
        <strain evidence="3">FAR1</strain>
    </source>
</reference>
<evidence type="ECO:0000313" key="3">
    <source>
        <dbReference type="EnsemblMetazoa" id="AFAF002027-PA"/>
    </source>
</evidence>
<dbReference type="AlphaFoldDB" id="A0A182Q2X5"/>
<evidence type="ECO:0000256" key="2">
    <source>
        <dbReference type="SAM" id="Phobius"/>
    </source>
</evidence>
<dbReference type="EnsemblMetazoa" id="AFAF002027-RA">
    <property type="protein sequence ID" value="AFAF002027-PA"/>
    <property type="gene ID" value="AFAF002027"/>
</dbReference>
<dbReference type="Proteomes" id="UP000075886">
    <property type="component" value="Unassembled WGS sequence"/>
</dbReference>